<dbReference type="AlphaFoldDB" id="A0A7C5YXG9"/>
<protein>
    <submittedName>
        <fullName evidence="1">Uncharacterized protein</fullName>
    </submittedName>
</protein>
<name>A0A7C5YXG9_9CREN</name>
<evidence type="ECO:0000313" key="1">
    <source>
        <dbReference type="EMBL" id="HHR95893.1"/>
    </source>
</evidence>
<proteinExistence type="predicted"/>
<sequence length="142" mass="16577">MVWLSKREVAYYLILKSKFERSIFNLGEALDVLSLFGSKTIARKIIKRLRSKGFLECSGAVYYRIKSEEEALSNILSNYIAQRLYRNLKSRGYSVSLNIINQRSILKIYNCSDNILSILNIVRRFDIDIECVLNENENLKKQ</sequence>
<dbReference type="EMBL" id="DRUB01000061">
    <property type="protein sequence ID" value="HHR95893.1"/>
    <property type="molecule type" value="Genomic_DNA"/>
</dbReference>
<gene>
    <name evidence="1" type="ORF">ENL47_03515</name>
</gene>
<comment type="caution">
    <text evidence="1">The sequence shown here is derived from an EMBL/GenBank/DDBJ whole genome shotgun (WGS) entry which is preliminary data.</text>
</comment>
<reference evidence="1" key="1">
    <citation type="journal article" date="2020" name="mSystems">
        <title>Genome- and Community-Level Interaction Insights into Carbon Utilization and Element Cycling Functions of Hydrothermarchaeota in Hydrothermal Sediment.</title>
        <authorList>
            <person name="Zhou Z."/>
            <person name="Liu Y."/>
            <person name="Xu W."/>
            <person name="Pan J."/>
            <person name="Luo Z.H."/>
            <person name="Li M."/>
        </authorList>
    </citation>
    <scope>NUCLEOTIDE SEQUENCE [LARGE SCALE GENOMIC DNA]</scope>
    <source>
        <strain evidence="1">SpSt-1</strain>
    </source>
</reference>
<organism evidence="1">
    <name type="scientific">Ignisphaera aggregans</name>
    <dbReference type="NCBI Taxonomy" id="334771"/>
    <lineage>
        <taxon>Archaea</taxon>
        <taxon>Thermoproteota</taxon>
        <taxon>Thermoprotei</taxon>
        <taxon>Desulfurococcales</taxon>
        <taxon>Desulfurococcaceae</taxon>
        <taxon>Ignisphaera</taxon>
    </lineage>
</organism>
<accession>A0A7C5YXG9</accession>